<dbReference type="AlphaFoldDB" id="A0A087TX62"/>
<evidence type="ECO:0000313" key="1">
    <source>
        <dbReference type="EMBL" id="KFM69701.1"/>
    </source>
</evidence>
<dbReference type="EMBL" id="KK117156">
    <property type="protein sequence ID" value="KFM69701.1"/>
    <property type="molecule type" value="Genomic_DNA"/>
</dbReference>
<proteinExistence type="predicted"/>
<dbReference type="Proteomes" id="UP000054359">
    <property type="component" value="Unassembled WGS sequence"/>
</dbReference>
<reference evidence="1 2" key="1">
    <citation type="submission" date="2013-11" db="EMBL/GenBank/DDBJ databases">
        <title>Genome sequencing of Stegodyphus mimosarum.</title>
        <authorList>
            <person name="Bechsgaard J."/>
        </authorList>
    </citation>
    <scope>NUCLEOTIDE SEQUENCE [LARGE SCALE GENOMIC DNA]</scope>
</reference>
<gene>
    <name evidence="1" type="ORF">X975_13655</name>
</gene>
<name>A0A087TX62_STEMI</name>
<dbReference type="OrthoDB" id="10069439at2759"/>
<evidence type="ECO:0000313" key="2">
    <source>
        <dbReference type="Proteomes" id="UP000054359"/>
    </source>
</evidence>
<protein>
    <submittedName>
        <fullName evidence="1">Uncharacterized protein</fullName>
    </submittedName>
</protein>
<organism evidence="1 2">
    <name type="scientific">Stegodyphus mimosarum</name>
    <name type="common">African social velvet spider</name>
    <dbReference type="NCBI Taxonomy" id="407821"/>
    <lineage>
        <taxon>Eukaryota</taxon>
        <taxon>Metazoa</taxon>
        <taxon>Ecdysozoa</taxon>
        <taxon>Arthropoda</taxon>
        <taxon>Chelicerata</taxon>
        <taxon>Arachnida</taxon>
        <taxon>Araneae</taxon>
        <taxon>Araneomorphae</taxon>
        <taxon>Entelegynae</taxon>
        <taxon>Eresoidea</taxon>
        <taxon>Eresidae</taxon>
        <taxon>Stegodyphus</taxon>
    </lineage>
</organism>
<sequence length="60" mass="6831">MGELGCTKLTKMDVKEIEGSKPVCMKLYKTNAEEHASIKKVTNEWKKYGIVIERSRTGEL</sequence>
<dbReference type="STRING" id="407821.A0A087TX62"/>
<accession>A0A087TX62</accession>
<keyword evidence="2" id="KW-1185">Reference proteome</keyword>
<feature type="non-terminal residue" evidence="1">
    <location>
        <position position="60"/>
    </location>
</feature>